<dbReference type="InParanoid" id="H2XUP9"/>
<reference evidence="1" key="2">
    <citation type="journal article" date="2008" name="Genome Biol.">
        <title>Improved genome assembly and evidence-based global gene model set for the chordate Ciona intestinalis: new insight into intron and operon populations.</title>
        <authorList>
            <person name="Satou Y."/>
            <person name="Mineta K."/>
            <person name="Ogasawara M."/>
            <person name="Sasakura Y."/>
            <person name="Shoguchi E."/>
            <person name="Ueno K."/>
            <person name="Yamada L."/>
            <person name="Matsumoto J."/>
            <person name="Wasserscheid J."/>
            <person name="Dewar K."/>
            <person name="Wiley G.B."/>
            <person name="Macmil S.L."/>
            <person name="Roe B.A."/>
            <person name="Zeller R.W."/>
            <person name="Hastings K.E."/>
            <person name="Lemaire P."/>
            <person name="Lindquist E."/>
            <person name="Endo T."/>
            <person name="Hotta K."/>
            <person name="Inaba K."/>
        </authorList>
    </citation>
    <scope>NUCLEOTIDE SEQUENCE [LARGE SCALE GENOMIC DNA]</scope>
    <source>
        <strain evidence="1">wild type</strain>
    </source>
</reference>
<dbReference type="HOGENOM" id="CLU_2848996_0_0_1"/>
<organism evidence="1 2">
    <name type="scientific">Ciona intestinalis</name>
    <name type="common">Transparent sea squirt</name>
    <name type="synonym">Ascidia intestinalis</name>
    <dbReference type="NCBI Taxonomy" id="7719"/>
    <lineage>
        <taxon>Eukaryota</taxon>
        <taxon>Metazoa</taxon>
        <taxon>Chordata</taxon>
        <taxon>Tunicata</taxon>
        <taxon>Ascidiacea</taxon>
        <taxon>Phlebobranchia</taxon>
        <taxon>Cionidae</taxon>
        <taxon>Ciona</taxon>
    </lineage>
</organism>
<protein>
    <submittedName>
        <fullName evidence="1">Uncharacterized protein</fullName>
    </submittedName>
</protein>
<reference evidence="2" key="1">
    <citation type="journal article" date="2002" name="Science">
        <title>The draft genome of Ciona intestinalis: insights into chordate and vertebrate origins.</title>
        <authorList>
            <person name="Dehal P."/>
            <person name="Satou Y."/>
            <person name="Campbell R.K."/>
            <person name="Chapman J."/>
            <person name="Degnan B."/>
            <person name="De Tomaso A."/>
            <person name="Davidson B."/>
            <person name="Di Gregorio A."/>
            <person name="Gelpke M."/>
            <person name="Goodstein D.M."/>
            <person name="Harafuji N."/>
            <person name="Hastings K.E."/>
            <person name="Ho I."/>
            <person name="Hotta K."/>
            <person name="Huang W."/>
            <person name="Kawashima T."/>
            <person name="Lemaire P."/>
            <person name="Martinez D."/>
            <person name="Meinertzhagen I.A."/>
            <person name="Necula S."/>
            <person name="Nonaka M."/>
            <person name="Putnam N."/>
            <person name="Rash S."/>
            <person name="Saiga H."/>
            <person name="Satake M."/>
            <person name="Terry A."/>
            <person name="Yamada L."/>
            <person name="Wang H.G."/>
            <person name="Awazu S."/>
            <person name="Azumi K."/>
            <person name="Boore J."/>
            <person name="Branno M."/>
            <person name="Chin-Bow S."/>
            <person name="DeSantis R."/>
            <person name="Doyle S."/>
            <person name="Francino P."/>
            <person name="Keys D.N."/>
            <person name="Haga S."/>
            <person name="Hayashi H."/>
            <person name="Hino K."/>
            <person name="Imai K.S."/>
            <person name="Inaba K."/>
            <person name="Kano S."/>
            <person name="Kobayashi K."/>
            <person name="Kobayashi M."/>
            <person name="Lee B.I."/>
            <person name="Makabe K.W."/>
            <person name="Manohar C."/>
            <person name="Matassi G."/>
            <person name="Medina M."/>
            <person name="Mochizuki Y."/>
            <person name="Mount S."/>
            <person name="Morishita T."/>
            <person name="Miura S."/>
            <person name="Nakayama A."/>
            <person name="Nishizaka S."/>
            <person name="Nomoto H."/>
            <person name="Ohta F."/>
            <person name="Oishi K."/>
            <person name="Rigoutsos I."/>
            <person name="Sano M."/>
            <person name="Sasaki A."/>
            <person name="Sasakura Y."/>
            <person name="Shoguchi E."/>
            <person name="Shin-i T."/>
            <person name="Spagnuolo A."/>
            <person name="Stainier D."/>
            <person name="Suzuki M.M."/>
            <person name="Tassy O."/>
            <person name="Takatori N."/>
            <person name="Tokuoka M."/>
            <person name="Yagi K."/>
            <person name="Yoshizaki F."/>
            <person name="Wada S."/>
            <person name="Zhang C."/>
            <person name="Hyatt P.D."/>
            <person name="Larimer F."/>
            <person name="Detter C."/>
            <person name="Doggett N."/>
            <person name="Glavina T."/>
            <person name="Hawkins T."/>
            <person name="Richardson P."/>
            <person name="Lucas S."/>
            <person name="Kohara Y."/>
            <person name="Levine M."/>
            <person name="Satoh N."/>
            <person name="Rokhsar D.S."/>
        </authorList>
    </citation>
    <scope>NUCLEOTIDE SEQUENCE [LARGE SCALE GENOMIC DNA]</scope>
</reference>
<proteinExistence type="predicted"/>
<reference evidence="1" key="3">
    <citation type="submission" date="2025-08" db="UniProtKB">
        <authorList>
            <consortium name="Ensembl"/>
        </authorList>
    </citation>
    <scope>IDENTIFICATION</scope>
</reference>
<dbReference type="Proteomes" id="UP000008144">
    <property type="component" value="Chromosome 5"/>
</dbReference>
<dbReference type="Ensembl" id="ENSCINT00000031258.1">
    <property type="protein sequence ID" value="ENSCINP00000033383.1"/>
    <property type="gene ID" value="ENSCING00000021121.1"/>
</dbReference>
<evidence type="ECO:0000313" key="1">
    <source>
        <dbReference type="Ensembl" id="ENSCINP00000033383.1"/>
    </source>
</evidence>
<dbReference type="EMBL" id="EAAA01002167">
    <property type="status" value="NOT_ANNOTATED_CDS"/>
    <property type="molecule type" value="Genomic_DNA"/>
</dbReference>
<dbReference type="AlphaFoldDB" id="H2XUP9"/>
<reference evidence="1" key="4">
    <citation type="submission" date="2025-09" db="UniProtKB">
        <authorList>
            <consortium name="Ensembl"/>
        </authorList>
    </citation>
    <scope>IDENTIFICATION</scope>
</reference>
<evidence type="ECO:0000313" key="2">
    <source>
        <dbReference type="Proteomes" id="UP000008144"/>
    </source>
</evidence>
<sequence length="65" mass="7350">MPALRGVGSSLLSCDLQHFLIIQRTRITIQAPPRLHLPHQWRARDSSVIDKIIQIHCIIIKGALC</sequence>
<name>H2XUP9_CIOIN</name>
<keyword evidence="2" id="KW-1185">Reference proteome</keyword>
<accession>H2XUP9</accession>